<evidence type="ECO:0008006" key="3">
    <source>
        <dbReference type="Google" id="ProtNLM"/>
    </source>
</evidence>
<accession>A0A382FXW2</accession>
<dbReference type="PRINTS" id="PR00081">
    <property type="entry name" value="GDHRDH"/>
</dbReference>
<name>A0A382FXW2_9ZZZZ</name>
<evidence type="ECO:0000313" key="2">
    <source>
        <dbReference type="EMBL" id="SVB67926.1"/>
    </source>
</evidence>
<dbReference type="PANTHER" id="PTHR43943:SF2">
    <property type="entry name" value="DEHYDROGENASE_REDUCTASE 4"/>
    <property type="match status" value="1"/>
</dbReference>
<dbReference type="SUPFAM" id="SSF51735">
    <property type="entry name" value="NAD(P)-binding Rossmann-fold domains"/>
    <property type="match status" value="1"/>
</dbReference>
<dbReference type="CDD" id="cd05233">
    <property type="entry name" value="SDR_c"/>
    <property type="match status" value="1"/>
</dbReference>
<dbReference type="InterPro" id="IPR036291">
    <property type="entry name" value="NAD(P)-bd_dom_sf"/>
</dbReference>
<protein>
    <recommendedName>
        <fullName evidence="3">SDR family oxidoreductase</fullName>
    </recommendedName>
</protein>
<dbReference type="Gene3D" id="3.40.50.720">
    <property type="entry name" value="NAD(P)-binding Rossmann-like Domain"/>
    <property type="match status" value="1"/>
</dbReference>
<dbReference type="FunFam" id="3.40.50.720:FF:000084">
    <property type="entry name" value="Short-chain dehydrogenase reductase"/>
    <property type="match status" value="1"/>
</dbReference>
<organism evidence="2">
    <name type="scientific">marine metagenome</name>
    <dbReference type="NCBI Taxonomy" id="408172"/>
    <lineage>
        <taxon>unclassified sequences</taxon>
        <taxon>metagenomes</taxon>
        <taxon>ecological metagenomes</taxon>
    </lineage>
</organism>
<dbReference type="PANTHER" id="PTHR43943">
    <property type="entry name" value="DEHYDROGENASE/REDUCTASE (SDR FAMILY) MEMBER 4"/>
    <property type="match status" value="1"/>
</dbReference>
<evidence type="ECO:0000256" key="1">
    <source>
        <dbReference type="ARBA" id="ARBA00006484"/>
    </source>
</evidence>
<comment type="similarity">
    <text evidence="1">Belongs to the short-chain dehydrogenases/reductases (SDR) family.</text>
</comment>
<dbReference type="EMBL" id="UINC01052512">
    <property type="protein sequence ID" value="SVB67926.1"/>
    <property type="molecule type" value="Genomic_DNA"/>
</dbReference>
<sequence>MLEGRVALITGGAAGIGLGIATAMAREGAAVVLAARRIENGEPAAEALRDAGHRALCVRCDVTSRIDLESAVAATIDGFDRLDCFVHNAVGGSATPGPLEEVDDGWLGLLATTVRASFDAAQVAHPHLAAAGGSFLLLTSAAGMEGSANLPVYAMVKASQRALAKSLSREWGPDGIRVNCIAPVARTPAMERAYLANPELEERLVGRTPLRRIGEPTEDVGPVAVFLASNLARFVTGQTVVVDGGGFLGL</sequence>
<dbReference type="InterPro" id="IPR002347">
    <property type="entry name" value="SDR_fam"/>
</dbReference>
<gene>
    <name evidence="2" type="ORF">METZ01_LOCUS220780</name>
</gene>
<dbReference type="Pfam" id="PF13561">
    <property type="entry name" value="adh_short_C2"/>
    <property type="match status" value="1"/>
</dbReference>
<reference evidence="2" key="1">
    <citation type="submission" date="2018-05" db="EMBL/GenBank/DDBJ databases">
        <authorList>
            <person name="Lanie J.A."/>
            <person name="Ng W.-L."/>
            <person name="Kazmierczak K.M."/>
            <person name="Andrzejewski T.M."/>
            <person name="Davidsen T.M."/>
            <person name="Wayne K.J."/>
            <person name="Tettelin H."/>
            <person name="Glass J.I."/>
            <person name="Rusch D."/>
            <person name="Podicherti R."/>
            <person name="Tsui H.-C.T."/>
            <person name="Winkler M.E."/>
        </authorList>
    </citation>
    <scope>NUCLEOTIDE SEQUENCE</scope>
</reference>
<proteinExistence type="inferred from homology"/>
<dbReference type="AlphaFoldDB" id="A0A382FXW2"/>